<evidence type="ECO:0000256" key="1">
    <source>
        <dbReference type="ARBA" id="ARBA00023054"/>
    </source>
</evidence>
<proteinExistence type="predicted"/>
<keyword evidence="3" id="KW-1185">Reference proteome</keyword>
<name>A0A453F4E0_AEGTS</name>
<reference evidence="2" key="5">
    <citation type="journal article" date="2021" name="G3 (Bethesda)">
        <title>Aegilops tauschii genome assembly Aet v5.0 features greater sequence contiguity and improved annotation.</title>
        <authorList>
            <person name="Wang L."/>
            <person name="Zhu T."/>
            <person name="Rodriguez J.C."/>
            <person name="Deal K.R."/>
            <person name="Dubcovsky J."/>
            <person name="McGuire P.E."/>
            <person name="Lux T."/>
            <person name="Spannagl M."/>
            <person name="Mayer K.F.X."/>
            <person name="Baldrich P."/>
            <person name="Meyers B.C."/>
            <person name="Huo N."/>
            <person name="Gu Y.Q."/>
            <person name="Zhou H."/>
            <person name="Devos K.M."/>
            <person name="Bennetzen J.L."/>
            <person name="Unver T."/>
            <person name="Budak H."/>
            <person name="Gulick P.J."/>
            <person name="Galiba G."/>
            <person name="Kalapos B."/>
            <person name="Nelson D.R."/>
            <person name="Li P."/>
            <person name="You F.M."/>
            <person name="Luo M.C."/>
            <person name="Dvorak J."/>
        </authorList>
    </citation>
    <scope>NUCLEOTIDE SEQUENCE [LARGE SCALE GENOMIC DNA]</scope>
    <source>
        <strain evidence="2">cv. AL8/78</strain>
    </source>
</reference>
<reference evidence="3" key="2">
    <citation type="journal article" date="2017" name="Nat. Plants">
        <title>The Aegilops tauschii genome reveals multiple impacts of transposons.</title>
        <authorList>
            <person name="Zhao G."/>
            <person name="Zou C."/>
            <person name="Li K."/>
            <person name="Wang K."/>
            <person name="Li T."/>
            <person name="Gao L."/>
            <person name="Zhang X."/>
            <person name="Wang H."/>
            <person name="Yang Z."/>
            <person name="Liu X."/>
            <person name="Jiang W."/>
            <person name="Mao L."/>
            <person name="Kong X."/>
            <person name="Jiao Y."/>
            <person name="Jia J."/>
        </authorList>
    </citation>
    <scope>NUCLEOTIDE SEQUENCE [LARGE SCALE GENOMIC DNA]</scope>
    <source>
        <strain evidence="3">cv. AL8/78</strain>
    </source>
</reference>
<accession>A0A453F4E0</accession>
<dbReference type="Gramene" id="AET3Gv20568300.7">
    <property type="protein sequence ID" value="AET3Gv20568300.7"/>
    <property type="gene ID" value="AET3Gv20568300"/>
</dbReference>
<dbReference type="PANTHER" id="PTHR31342:SF50">
    <property type="entry name" value="PROTEIN CHUP1, CHLOROPLASTIC"/>
    <property type="match status" value="1"/>
</dbReference>
<reference evidence="3" key="1">
    <citation type="journal article" date="2014" name="Science">
        <title>Ancient hybridizations among the ancestral genomes of bread wheat.</title>
        <authorList>
            <consortium name="International Wheat Genome Sequencing Consortium,"/>
            <person name="Marcussen T."/>
            <person name="Sandve S.R."/>
            <person name="Heier L."/>
            <person name="Spannagl M."/>
            <person name="Pfeifer M."/>
            <person name="Jakobsen K.S."/>
            <person name="Wulff B.B."/>
            <person name="Steuernagel B."/>
            <person name="Mayer K.F."/>
            <person name="Olsen O.A."/>
        </authorList>
    </citation>
    <scope>NUCLEOTIDE SEQUENCE [LARGE SCALE GENOMIC DNA]</scope>
    <source>
        <strain evidence="3">cv. AL8/78</strain>
    </source>
</reference>
<evidence type="ECO:0000313" key="3">
    <source>
        <dbReference type="Proteomes" id="UP000015105"/>
    </source>
</evidence>
<dbReference type="InterPro" id="IPR040265">
    <property type="entry name" value="CHUP1/IPGA1-like"/>
</dbReference>
<dbReference type="GO" id="GO:0009902">
    <property type="term" value="P:chloroplast relocation"/>
    <property type="evidence" value="ECO:0007669"/>
    <property type="project" value="TreeGrafter"/>
</dbReference>
<organism evidence="2 3">
    <name type="scientific">Aegilops tauschii subsp. strangulata</name>
    <name type="common">Goatgrass</name>
    <dbReference type="NCBI Taxonomy" id="200361"/>
    <lineage>
        <taxon>Eukaryota</taxon>
        <taxon>Viridiplantae</taxon>
        <taxon>Streptophyta</taxon>
        <taxon>Embryophyta</taxon>
        <taxon>Tracheophyta</taxon>
        <taxon>Spermatophyta</taxon>
        <taxon>Magnoliopsida</taxon>
        <taxon>Liliopsida</taxon>
        <taxon>Poales</taxon>
        <taxon>Poaceae</taxon>
        <taxon>BOP clade</taxon>
        <taxon>Pooideae</taxon>
        <taxon>Triticodae</taxon>
        <taxon>Triticeae</taxon>
        <taxon>Triticinae</taxon>
        <taxon>Aegilops</taxon>
    </lineage>
</organism>
<reference evidence="2" key="3">
    <citation type="journal article" date="2017" name="Nature">
        <title>Genome sequence of the progenitor of the wheat D genome Aegilops tauschii.</title>
        <authorList>
            <person name="Luo M.C."/>
            <person name="Gu Y.Q."/>
            <person name="Puiu D."/>
            <person name="Wang H."/>
            <person name="Twardziok S.O."/>
            <person name="Deal K.R."/>
            <person name="Huo N."/>
            <person name="Zhu T."/>
            <person name="Wang L."/>
            <person name="Wang Y."/>
            <person name="McGuire P.E."/>
            <person name="Liu S."/>
            <person name="Long H."/>
            <person name="Ramasamy R.K."/>
            <person name="Rodriguez J.C."/>
            <person name="Van S.L."/>
            <person name="Yuan L."/>
            <person name="Wang Z."/>
            <person name="Xia Z."/>
            <person name="Xiao L."/>
            <person name="Anderson O.D."/>
            <person name="Ouyang S."/>
            <person name="Liang Y."/>
            <person name="Zimin A.V."/>
            <person name="Pertea G."/>
            <person name="Qi P."/>
            <person name="Bennetzen J.L."/>
            <person name="Dai X."/>
            <person name="Dawson M.W."/>
            <person name="Muller H.G."/>
            <person name="Kugler K."/>
            <person name="Rivarola-Duarte L."/>
            <person name="Spannagl M."/>
            <person name="Mayer K.F.X."/>
            <person name="Lu F.H."/>
            <person name="Bevan M.W."/>
            <person name="Leroy P."/>
            <person name="Li P."/>
            <person name="You F.M."/>
            <person name="Sun Q."/>
            <person name="Liu Z."/>
            <person name="Lyons E."/>
            <person name="Wicker T."/>
            <person name="Salzberg S.L."/>
            <person name="Devos K.M."/>
            <person name="Dvorak J."/>
        </authorList>
    </citation>
    <scope>NUCLEOTIDE SEQUENCE [LARGE SCALE GENOMIC DNA]</scope>
    <source>
        <strain evidence="2">cv. AL8/78</strain>
    </source>
</reference>
<evidence type="ECO:0000313" key="2">
    <source>
        <dbReference type="EnsemblPlants" id="AET3Gv20568300.8"/>
    </source>
</evidence>
<dbReference type="Proteomes" id="UP000015105">
    <property type="component" value="Chromosome 3D"/>
</dbReference>
<keyword evidence="1" id="KW-0175">Coiled coil</keyword>
<protein>
    <submittedName>
        <fullName evidence="2">Uncharacterized protein</fullName>
    </submittedName>
</protein>
<dbReference type="AlphaFoldDB" id="A0A453F4E0"/>
<dbReference type="Gramene" id="AET3Gv20568300.8">
    <property type="protein sequence ID" value="AET3Gv20568300.8"/>
    <property type="gene ID" value="AET3Gv20568300"/>
</dbReference>
<sequence length="102" mass="11742">KRADALRDAAARYQGLLQLEKQISSFVDDRALHRDAALGKMYSLFEKTEKSVHKFLQDRDAADTKNNLISRYKEQDIPVGWMADAGLIVKVHFHQLLFELLL</sequence>
<dbReference type="EnsemblPlants" id="AET3Gv20568300.7">
    <property type="protein sequence ID" value="AET3Gv20568300.7"/>
    <property type="gene ID" value="AET3Gv20568300"/>
</dbReference>
<dbReference type="PANTHER" id="PTHR31342">
    <property type="entry name" value="PROTEIN CHUP1, CHLOROPLASTIC"/>
    <property type="match status" value="1"/>
</dbReference>
<dbReference type="GO" id="GO:0009707">
    <property type="term" value="C:chloroplast outer membrane"/>
    <property type="evidence" value="ECO:0007669"/>
    <property type="project" value="TreeGrafter"/>
</dbReference>
<reference evidence="2" key="4">
    <citation type="submission" date="2019-03" db="UniProtKB">
        <authorList>
            <consortium name="EnsemblPlants"/>
        </authorList>
    </citation>
    <scope>IDENTIFICATION</scope>
</reference>
<dbReference type="EnsemblPlants" id="AET3Gv20568300.8">
    <property type="protein sequence ID" value="AET3Gv20568300.8"/>
    <property type="gene ID" value="AET3Gv20568300"/>
</dbReference>